<comment type="caution">
    <text evidence="12">The sequence shown here is derived from an EMBL/GenBank/DDBJ whole genome shotgun (WGS) entry which is preliminary data.</text>
</comment>
<evidence type="ECO:0000256" key="7">
    <source>
        <dbReference type="ARBA" id="ARBA00022840"/>
    </source>
</evidence>
<dbReference type="Pfam" id="PF00512">
    <property type="entry name" value="HisKA"/>
    <property type="match status" value="1"/>
</dbReference>
<dbReference type="Gene3D" id="1.10.287.130">
    <property type="match status" value="1"/>
</dbReference>
<dbReference type="SUPFAM" id="SSF47384">
    <property type="entry name" value="Homodimeric domain of signal transducing histidine kinase"/>
    <property type="match status" value="1"/>
</dbReference>
<dbReference type="GO" id="GO:0005524">
    <property type="term" value="F:ATP binding"/>
    <property type="evidence" value="ECO:0007669"/>
    <property type="project" value="UniProtKB-KW"/>
</dbReference>
<dbReference type="EC" id="2.7.13.3" evidence="2"/>
<accession>A0A7V8NNY9</accession>
<evidence type="ECO:0000256" key="10">
    <source>
        <dbReference type="SAM" id="Phobius"/>
    </source>
</evidence>
<dbReference type="Pfam" id="PF02518">
    <property type="entry name" value="HATPase_c"/>
    <property type="match status" value="1"/>
</dbReference>
<sequence>LYPGDILFFLRGIPLIAALALQPHRKRGEVRARLGYLDFSLLLAWWTFVYVFFVMPSLYATPDIAQYNLNFNVITDTQNGLIVLGLILLWLRSQGAWKKVYFHLLGASVVYMLGSLVVDVQSDVGTYYTGSLYDLPLISTFFWFALAGVIAYLNRAQLDAAQPEKSPDSRDDSAHNVHDWSSRLAMAAVISLPLLALYSMHADHMEPRVRDFRLVTTMVAALPLAGLIFVRSHFAEVDRARLLVRSEQALENLKRLQAQLVQTEKLVSLGQLAAGAAHEINNPLAAILGFSDLLADDETLPEKARCTASKIREQARRTKTLVGNLLSFARQVPPERTLLDINTVVNNAVQLRALDLRSSTTRIEQQLESVLPGVRGDGNQLMQVFFNLISNAVDAMEAHKGGVLTIKTIRDRGNVVILFYDTGTGIREPHRVFDPFYTTKPVGKGTGLGLSICFGIVQEHSGKILCYNRQEGGAVFRVELPAVLAGLPARELQELTVQGSNPRKRN</sequence>
<feature type="transmembrane region" description="Helical" evidence="10">
    <location>
        <begin position="73"/>
        <end position="91"/>
    </location>
</feature>
<evidence type="ECO:0000256" key="2">
    <source>
        <dbReference type="ARBA" id="ARBA00012438"/>
    </source>
</evidence>
<feature type="coiled-coil region" evidence="9">
    <location>
        <begin position="239"/>
        <end position="266"/>
    </location>
</feature>
<dbReference type="InterPro" id="IPR004358">
    <property type="entry name" value="Sig_transdc_His_kin-like_C"/>
</dbReference>
<dbReference type="CDD" id="cd00082">
    <property type="entry name" value="HisKA"/>
    <property type="match status" value="1"/>
</dbReference>
<protein>
    <recommendedName>
        <fullName evidence="2">histidine kinase</fullName>
        <ecNumber evidence="2">2.7.13.3</ecNumber>
    </recommendedName>
</protein>
<evidence type="ECO:0000256" key="6">
    <source>
        <dbReference type="ARBA" id="ARBA00022777"/>
    </source>
</evidence>
<dbReference type="SMART" id="SM00388">
    <property type="entry name" value="HisKA"/>
    <property type="match status" value="1"/>
</dbReference>
<evidence type="ECO:0000256" key="4">
    <source>
        <dbReference type="ARBA" id="ARBA00022679"/>
    </source>
</evidence>
<keyword evidence="7" id="KW-0067">ATP-binding</keyword>
<dbReference type="AlphaFoldDB" id="A0A7V8NNY9"/>
<dbReference type="InterPro" id="IPR036097">
    <property type="entry name" value="HisK_dim/P_sf"/>
</dbReference>
<feature type="transmembrane region" description="Helical" evidence="10">
    <location>
        <begin position="6"/>
        <end position="22"/>
    </location>
</feature>
<dbReference type="PRINTS" id="PR00344">
    <property type="entry name" value="BCTRLSENSOR"/>
</dbReference>
<dbReference type="SMART" id="SM00387">
    <property type="entry name" value="HATPase_c"/>
    <property type="match status" value="1"/>
</dbReference>
<keyword evidence="8" id="KW-0902">Two-component regulatory system</keyword>
<feature type="non-terminal residue" evidence="12">
    <location>
        <position position="1"/>
    </location>
</feature>
<feature type="domain" description="Histidine kinase" evidence="11">
    <location>
        <begin position="275"/>
        <end position="484"/>
    </location>
</feature>
<keyword evidence="10" id="KW-0472">Membrane</keyword>
<keyword evidence="9" id="KW-0175">Coiled coil</keyword>
<evidence type="ECO:0000259" key="11">
    <source>
        <dbReference type="PROSITE" id="PS50109"/>
    </source>
</evidence>
<name>A0A7V8NNY9_9BACT</name>
<evidence type="ECO:0000256" key="1">
    <source>
        <dbReference type="ARBA" id="ARBA00000085"/>
    </source>
</evidence>
<comment type="catalytic activity">
    <reaction evidence="1">
        <text>ATP + protein L-histidine = ADP + protein N-phospho-L-histidine.</text>
        <dbReference type="EC" id="2.7.13.3"/>
    </reaction>
</comment>
<dbReference type="EMBL" id="JACDQQ010000590">
    <property type="protein sequence ID" value="MBA0084520.1"/>
    <property type="molecule type" value="Genomic_DNA"/>
</dbReference>
<dbReference type="SUPFAM" id="SSF55874">
    <property type="entry name" value="ATPase domain of HSP90 chaperone/DNA topoisomerase II/histidine kinase"/>
    <property type="match status" value="1"/>
</dbReference>
<keyword evidence="10" id="KW-1133">Transmembrane helix</keyword>
<dbReference type="InterPro" id="IPR003661">
    <property type="entry name" value="HisK_dim/P_dom"/>
</dbReference>
<gene>
    <name evidence="12" type="ORF">HRJ53_05960</name>
</gene>
<evidence type="ECO:0000256" key="3">
    <source>
        <dbReference type="ARBA" id="ARBA00022553"/>
    </source>
</evidence>
<dbReference type="PANTHER" id="PTHR43065">
    <property type="entry name" value="SENSOR HISTIDINE KINASE"/>
    <property type="match status" value="1"/>
</dbReference>
<keyword evidence="5" id="KW-0547">Nucleotide-binding</keyword>
<feature type="transmembrane region" description="Helical" evidence="10">
    <location>
        <begin position="130"/>
        <end position="153"/>
    </location>
</feature>
<evidence type="ECO:0000256" key="8">
    <source>
        <dbReference type="ARBA" id="ARBA00023012"/>
    </source>
</evidence>
<dbReference type="Gene3D" id="3.30.565.10">
    <property type="entry name" value="Histidine kinase-like ATPase, C-terminal domain"/>
    <property type="match status" value="1"/>
</dbReference>
<proteinExistence type="predicted"/>
<dbReference type="GO" id="GO:0000155">
    <property type="term" value="F:phosphorelay sensor kinase activity"/>
    <property type="evidence" value="ECO:0007669"/>
    <property type="project" value="InterPro"/>
</dbReference>
<keyword evidence="6 12" id="KW-0418">Kinase</keyword>
<dbReference type="PROSITE" id="PS50109">
    <property type="entry name" value="HIS_KIN"/>
    <property type="match status" value="1"/>
</dbReference>
<dbReference type="InterPro" id="IPR003594">
    <property type="entry name" value="HATPase_dom"/>
</dbReference>
<keyword evidence="4" id="KW-0808">Transferase</keyword>
<evidence type="ECO:0000313" key="12">
    <source>
        <dbReference type="EMBL" id="MBA0084520.1"/>
    </source>
</evidence>
<dbReference type="InterPro" id="IPR036890">
    <property type="entry name" value="HATPase_C_sf"/>
</dbReference>
<dbReference type="InterPro" id="IPR005467">
    <property type="entry name" value="His_kinase_dom"/>
</dbReference>
<dbReference type="Proteomes" id="UP000567293">
    <property type="component" value="Unassembled WGS sequence"/>
</dbReference>
<evidence type="ECO:0000256" key="5">
    <source>
        <dbReference type="ARBA" id="ARBA00022741"/>
    </source>
</evidence>
<feature type="transmembrane region" description="Helical" evidence="10">
    <location>
        <begin position="100"/>
        <end position="118"/>
    </location>
</feature>
<feature type="transmembrane region" description="Helical" evidence="10">
    <location>
        <begin position="180"/>
        <end position="200"/>
    </location>
</feature>
<keyword evidence="13" id="KW-1185">Reference proteome</keyword>
<evidence type="ECO:0000256" key="9">
    <source>
        <dbReference type="SAM" id="Coils"/>
    </source>
</evidence>
<keyword evidence="10" id="KW-0812">Transmembrane</keyword>
<evidence type="ECO:0000313" key="13">
    <source>
        <dbReference type="Proteomes" id="UP000567293"/>
    </source>
</evidence>
<keyword evidence="3" id="KW-0597">Phosphoprotein</keyword>
<reference evidence="12" key="1">
    <citation type="submission" date="2020-06" db="EMBL/GenBank/DDBJ databases">
        <title>Legume-microbial interactions unlock mineral nutrients during tropical forest succession.</title>
        <authorList>
            <person name="Epihov D.Z."/>
        </authorList>
    </citation>
    <scope>NUCLEOTIDE SEQUENCE [LARGE SCALE GENOMIC DNA]</scope>
    <source>
        <strain evidence="12">Pan2503</strain>
    </source>
</reference>
<feature type="transmembrane region" description="Helical" evidence="10">
    <location>
        <begin position="212"/>
        <end position="230"/>
    </location>
</feature>
<dbReference type="PANTHER" id="PTHR43065:SF46">
    <property type="entry name" value="C4-DICARBOXYLATE TRANSPORT SENSOR PROTEIN DCTB"/>
    <property type="match status" value="1"/>
</dbReference>
<feature type="transmembrane region" description="Helical" evidence="10">
    <location>
        <begin position="34"/>
        <end position="53"/>
    </location>
</feature>
<organism evidence="12 13">
    <name type="scientific">Candidatus Acidiferrum panamense</name>
    <dbReference type="NCBI Taxonomy" id="2741543"/>
    <lineage>
        <taxon>Bacteria</taxon>
        <taxon>Pseudomonadati</taxon>
        <taxon>Acidobacteriota</taxon>
        <taxon>Terriglobia</taxon>
        <taxon>Candidatus Acidiferrales</taxon>
        <taxon>Candidatus Acidiferrum</taxon>
    </lineage>
</organism>